<dbReference type="Pfam" id="PF09594">
    <property type="entry name" value="GT87"/>
    <property type="match status" value="1"/>
</dbReference>
<sequence>MLERLKGYVQNPVFLFILWMGVGLACSLSLMMKGTYSNYVIFSQSFWHAISSSPLYVEYLQEQKDFFLYGISFTALISPFAVLPRPLGMILWCLVNCGFLYYAISKLDLKKWQFAVVILVSVNDVFTAVLSQQYSIGITAMIIFAYVLIEKEKDFWAALMIVLGTMTKLYRIVGLAFFLFSKHKMKLAGGLVFWAVIVFLLPMLYASPEYVVHSYKEWLDVLVYKNGLNQFSINQNISLLGMLHRITGASFSDLW</sequence>
<keyword evidence="3" id="KW-0808">Transferase</keyword>
<feature type="transmembrane region" description="Helical" evidence="8">
    <location>
        <begin position="12"/>
        <end position="32"/>
    </location>
</feature>
<feature type="transmembrane region" description="Helical" evidence="8">
    <location>
        <begin position="89"/>
        <end position="104"/>
    </location>
</feature>
<comment type="subcellular location">
    <subcellularLocation>
        <location evidence="1">Cell membrane</location>
        <topology evidence="1">Multi-pass membrane protein</topology>
    </subcellularLocation>
</comment>
<organism evidence="9">
    <name type="scientific">Bacteroides ovatus</name>
    <dbReference type="NCBI Taxonomy" id="28116"/>
    <lineage>
        <taxon>Bacteria</taxon>
        <taxon>Pseudomonadati</taxon>
        <taxon>Bacteroidota</taxon>
        <taxon>Bacteroidia</taxon>
        <taxon>Bacteroidales</taxon>
        <taxon>Bacteroidaceae</taxon>
        <taxon>Bacteroides</taxon>
    </lineage>
</organism>
<feature type="transmembrane region" description="Helical" evidence="8">
    <location>
        <begin position="66"/>
        <end position="83"/>
    </location>
</feature>
<keyword evidence="2" id="KW-1003">Cell membrane</keyword>
<evidence type="ECO:0000256" key="2">
    <source>
        <dbReference type="ARBA" id="ARBA00022475"/>
    </source>
</evidence>
<comment type="caution">
    <text evidence="9">The sequence shown here is derived from an EMBL/GenBank/DDBJ whole genome shotgun (WGS) entry which is preliminary data.</text>
</comment>
<keyword evidence="6 8" id="KW-0472">Membrane</keyword>
<evidence type="ECO:0000256" key="7">
    <source>
        <dbReference type="ARBA" id="ARBA00024033"/>
    </source>
</evidence>
<gene>
    <name evidence="9" type="ORF">F3B51_27845</name>
</gene>
<evidence type="ECO:0000256" key="3">
    <source>
        <dbReference type="ARBA" id="ARBA00022679"/>
    </source>
</evidence>
<dbReference type="InterPro" id="IPR018584">
    <property type="entry name" value="GT87"/>
</dbReference>
<feature type="non-terminal residue" evidence="9">
    <location>
        <position position="255"/>
    </location>
</feature>
<feature type="transmembrane region" description="Helical" evidence="8">
    <location>
        <begin position="116"/>
        <end position="149"/>
    </location>
</feature>
<keyword evidence="5 8" id="KW-1133">Transmembrane helix</keyword>
<evidence type="ECO:0000256" key="5">
    <source>
        <dbReference type="ARBA" id="ARBA00022989"/>
    </source>
</evidence>
<name>A0A6A1BXS7_BACOV</name>
<comment type="similarity">
    <text evidence="7">Belongs to the glycosyltransferase 87 family.</text>
</comment>
<evidence type="ECO:0000256" key="8">
    <source>
        <dbReference type="SAM" id="Phobius"/>
    </source>
</evidence>
<evidence type="ECO:0000256" key="1">
    <source>
        <dbReference type="ARBA" id="ARBA00004651"/>
    </source>
</evidence>
<protein>
    <submittedName>
        <fullName evidence="9">DUF2029 domain-containing protein</fullName>
    </submittedName>
</protein>
<feature type="transmembrane region" description="Helical" evidence="8">
    <location>
        <begin position="187"/>
        <end position="206"/>
    </location>
</feature>
<evidence type="ECO:0000256" key="4">
    <source>
        <dbReference type="ARBA" id="ARBA00022692"/>
    </source>
</evidence>
<dbReference type="GO" id="GO:0016758">
    <property type="term" value="F:hexosyltransferase activity"/>
    <property type="evidence" value="ECO:0007669"/>
    <property type="project" value="InterPro"/>
</dbReference>
<dbReference type="GO" id="GO:0005886">
    <property type="term" value="C:plasma membrane"/>
    <property type="evidence" value="ECO:0007669"/>
    <property type="project" value="UniProtKB-SubCell"/>
</dbReference>
<dbReference type="AlphaFoldDB" id="A0A6A1BXS7"/>
<keyword evidence="4 8" id="KW-0812">Transmembrane</keyword>
<reference evidence="9" key="1">
    <citation type="journal article" date="2019" name="Nat. Med.">
        <title>A library of human gut bacterial isolates paired with longitudinal multiomics data enables mechanistic microbiome research.</title>
        <authorList>
            <person name="Poyet M."/>
            <person name="Groussin M."/>
            <person name="Gibbons S.M."/>
            <person name="Avila-Pacheco J."/>
            <person name="Jiang X."/>
            <person name="Kearney S.M."/>
            <person name="Perrotta A.R."/>
            <person name="Berdy B."/>
            <person name="Zhao S."/>
            <person name="Lieberman T.D."/>
            <person name="Swanson P.K."/>
            <person name="Smith M."/>
            <person name="Roesemann S."/>
            <person name="Alexander J.E."/>
            <person name="Rich S.A."/>
            <person name="Livny J."/>
            <person name="Vlamakis H."/>
            <person name="Clish C."/>
            <person name="Bullock K."/>
            <person name="Deik A."/>
            <person name="Scott J."/>
            <person name="Pierce K.A."/>
            <person name="Xavier R.J."/>
            <person name="Alm E.J."/>
        </authorList>
    </citation>
    <scope>NUCLEOTIDE SEQUENCE</scope>
    <source>
        <strain evidence="9">BIOML-A13</strain>
    </source>
</reference>
<evidence type="ECO:0000313" key="9">
    <source>
        <dbReference type="EMBL" id="KAA4637184.1"/>
    </source>
</evidence>
<accession>A0A6A1BXS7</accession>
<feature type="transmembrane region" description="Helical" evidence="8">
    <location>
        <begin position="155"/>
        <end position="180"/>
    </location>
</feature>
<proteinExistence type="inferred from homology"/>
<evidence type="ECO:0000256" key="6">
    <source>
        <dbReference type="ARBA" id="ARBA00023136"/>
    </source>
</evidence>
<dbReference type="EMBL" id="VWFN01000137">
    <property type="protein sequence ID" value="KAA4637184.1"/>
    <property type="molecule type" value="Genomic_DNA"/>
</dbReference>
<dbReference type="PROSITE" id="PS51257">
    <property type="entry name" value="PROKAR_LIPOPROTEIN"/>
    <property type="match status" value="1"/>
</dbReference>